<reference evidence="8" key="1">
    <citation type="submission" date="2015-04" db="UniProtKB">
        <authorList>
            <consortium name="EnsemblPlants"/>
        </authorList>
    </citation>
    <scope>IDENTIFICATION</scope>
</reference>
<comment type="subcellular location">
    <subcellularLocation>
        <location evidence="1">Nucleus</location>
    </subcellularLocation>
</comment>
<evidence type="ECO:0000256" key="3">
    <source>
        <dbReference type="ARBA" id="ARBA00023125"/>
    </source>
</evidence>
<keyword evidence="3" id="KW-0238">DNA-binding</keyword>
<keyword evidence="9" id="KW-1185">Reference proteome</keyword>
<dbReference type="SUPFAM" id="SSF101936">
    <property type="entry name" value="DNA-binding pseudobarrel domain"/>
    <property type="match status" value="1"/>
</dbReference>
<dbReference type="EnsemblPlants" id="OPUNC06G00610.1">
    <property type="protein sequence ID" value="OPUNC06G00610.1"/>
    <property type="gene ID" value="OPUNC06G00610"/>
</dbReference>
<keyword evidence="2" id="KW-0805">Transcription regulation</keyword>
<feature type="region of interest" description="Disordered" evidence="6">
    <location>
        <begin position="1"/>
        <end position="46"/>
    </location>
</feature>
<dbReference type="Pfam" id="PF02362">
    <property type="entry name" value="B3"/>
    <property type="match status" value="1"/>
</dbReference>
<keyword evidence="5" id="KW-0539">Nucleus</keyword>
<dbReference type="InterPro" id="IPR015300">
    <property type="entry name" value="DNA-bd_pseudobarrel_sf"/>
</dbReference>
<dbReference type="STRING" id="4537.A0A0E0L6X1"/>
<dbReference type="Gene3D" id="2.40.330.10">
    <property type="entry name" value="DNA-binding pseudobarrel domain"/>
    <property type="match status" value="1"/>
</dbReference>
<proteinExistence type="predicted"/>
<dbReference type="GO" id="GO:0005634">
    <property type="term" value="C:nucleus"/>
    <property type="evidence" value="ECO:0007669"/>
    <property type="project" value="UniProtKB-SubCell"/>
</dbReference>
<dbReference type="GO" id="GO:0003677">
    <property type="term" value="F:DNA binding"/>
    <property type="evidence" value="ECO:0007669"/>
    <property type="project" value="UniProtKB-KW"/>
</dbReference>
<dbReference type="InterPro" id="IPR003340">
    <property type="entry name" value="B3_DNA-bd"/>
</dbReference>
<protein>
    <recommendedName>
        <fullName evidence="7">TF-B3 domain-containing protein</fullName>
    </recommendedName>
</protein>
<reference evidence="8" key="2">
    <citation type="submission" date="2018-05" db="EMBL/GenBank/DDBJ databases">
        <title>OpunRS2 (Oryza punctata Reference Sequence Version 2).</title>
        <authorList>
            <person name="Zhang J."/>
            <person name="Kudrna D."/>
            <person name="Lee S."/>
            <person name="Talag J."/>
            <person name="Welchert J."/>
            <person name="Wing R.A."/>
        </authorList>
    </citation>
    <scope>NUCLEOTIDE SEQUENCE [LARGE SCALE GENOMIC DNA]</scope>
</reference>
<evidence type="ECO:0000313" key="9">
    <source>
        <dbReference type="Proteomes" id="UP000026962"/>
    </source>
</evidence>
<dbReference type="CDD" id="cd10017">
    <property type="entry name" value="B3_DNA"/>
    <property type="match status" value="1"/>
</dbReference>
<dbReference type="PANTHER" id="PTHR31391">
    <property type="entry name" value="B3 DOMAIN-CONTAINING PROTEIN OS11G0197600-RELATED"/>
    <property type="match status" value="1"/>
</dbReference>
<name>A0A0E0L6X1_ORYPU</name>
<dbReference type="Proteomes" id="UP000026962">
    <property type="component" value="Chromosome 6"/>
</dbReference>
<evidence type="ECO:0000256" key="6">
    <source>
        <dbReference type="SAM" id="MobiDB-lite"/>
    </source>
</evidence>
<dbReference type="SMART" id="SM01019">
    <property type="entry name" value="B3"/>
    <property type="match status" value="1"/>
</dbReference>
<dbReference type="HOGENOM" id="CLU_100768_1_0_1"/>
<feature type="domain" description="TF-B3" evidence="7">
    <location>
        <begin position="57"/>
        <end position="155"/>
    </location>
</feature>
<sequence>MQQPDTDPTKLKAKAIIKPKVEPCHDDDELPAPPPPVSGSDEDWEATTPLTAGNPFFTAVIAKSHLHPKFQMWIPPRFLHWLPEPEARTAAVLHSGGKSWPTSYCGDLKMKKLDSGWSEFAVDNRLRVGDACVFELIAIGVAGGLEFQVQILRGGLPAEVVTSKGVTSDEPIVIVD</sequence>
<evidence type="ECO:0000256" key="4">
    <source>
        <dbReference type="ARBA" id="ARBA00023163"/>
    </source>
</evidence>
<organism evidence="8">
    <name type="scientific">Oryza punctata</name>
    <name type="common">Red rice</name>
    <dbReference type="NCBI Taxonomy" id="4537"/>
    <lineage>
        <taxon>Eukaryota</taxon>
        <taxon>Viridiplantae</taxon>
        <taxon>Streptophyta</taxon>
        <taxon>Embryophyta</taxon>
        <taxon>Tracheophyta</taxon>
        <taxon>Spermatophyta</taxon>
        <taxon>Magnoliopsida</taxon>
        <taxon>Liliopsida</taxon>
        <taxon>Poales</taxon>
        <taxon>Poaceae</taxon>
        <taxon>BOP clade</taxon>
        <taxon>Oryzoideae</taxon>
        <taxon>Oryzeae</taxon>
        <taxon>Oryzinae</taxon>
        <taxon>Oryza</taxon>
    </lineage>
</organism>
<evidence type="ECO:0000259" key="7">
    <source>
        <dbReference type="PROSITE" id="PS50863"/>
    </source>
</evidence>
<dbReference type="PROSITE" id="PS50863">
    <property type="entry name" value="B3"/>
    <property type="match status" value="1"/>
</dbReference>
<dbReference type="PANTHER" id="PTHR31391:SF64">
    <property type="entry name" value="B3 DOMAIN-CONTAINING PROTEIN OS06G0112300"/>
    <property type="match status" value="1"/>
</dbReference>
<dbReference type="OMA" id="TILEPCE"/>
<evidence type="ECO:0000256" key="2">
    <source>
        <dbReference type="ARBA" id="ARBA00023015"/>
    </source>
</evidence>
<dbReference type="Gramene" id="OPUNC06G00610.1">
    <property type="protein sequence ID" value="OPUNC06G00610.1"/>
    <property type="gene ID" value="OPUNC06G00610"/>
</dbReference>
<evidence type="ECO:0000313" key="8">
    <source>
        <dbReference type="EnsemblPlants" id="OPUNC06G00610.1"/>
    </source>
</evidence>
<dbReference type="InterPro" id="IPR044837">
    <property type="entry name" value="REM16-like"/>
</dbReference>
<keyword evidence="4" id="KW-0804">Transcription</keyword>
<evidence type="ECO:0000256" key="1">
    <source>
        <dbReference type="ARBA" id="ARBA00004123"/>
    </source>
</evidence>
<accession>A0A0E0L6X1</accession>
<evidence type="ECO:0000256" key="5">
    <source>
        <dbReference type="ARBA" id="ARBA00023242"/>
    </source>
</evidence>
<dbReference type="AlphaFoldDB" id="A0A0E0L6X1"/>